<organism evidence="7 8">
    <name type="scientific">Herbaspirillum seropedicae (strain SmR1)</name>
    <dbReference type="NCBI Taxonomy" id="757424"/>
    <lineage>
        <taxon>Bacteria</taxon>
        <taxon>Pseudomonadati</taxon>
        <taxon>Pseudomonadota</taxon>
        <taxon>Betaproteobacteria</taxon>
        <taxon>Burkholderiales</taxon>
        <taxon>Oxalobacteraceae</taxon>
        <taxon>Herbaspirillum</taxon>
    </lineage>
</organism>
<keyword evidence="4" id="KW-0804">Transcription</keyword>
<evidence type="ECO:0000256" key="5">
    <source>
        <dbReference type="SAM" id="MobiDB-lite"/>
    </source>
</evidence>
<dbReference type="PANTHER" id="PTHR30419">
    <property type="entry name" value="HTH-TYPE TRANSCRIPTIONAL REGULATOR YBHD"/>
    <property type="match status" value="1"/>
</dbReference>
<dbReference type="SUPFAM" id="SSF46785">
    <property type="entry name" value="Winged helix' DNA-binding domain"/>
    <property type="match status" value="1"/>
</dbReference>
<dbReference type="Gene3D" id="1.10.10.10">
    <property type="entry name" value="Winged helix-like DNA-binding domain superfamily/Winged helix DNA-binding domain"/>
    <property type="match status" value="1"/>
</dbReference>
<dbReference type="Pfam" id="PF00126">
    <property type="entry name" value="HTH_1"/>
    <property type="match status" value="1"/>
</dbReference>
<dbReference type="Gene3D" id="3.40.190.290">
    <property type="match status" value="1"/>
</dbReference>
<keyword evidence="2" id="KW-0805">Transcription regulation</keyword>
<feature type="region of interest" description="Disordered" evidence="5">
    <location>
        <begin position="295"/>
        <end position="335"/>
    </location>
</feature>
<dbReference type="SUPFAM" id="SSF53850">
    <property type="entry name" value="Periplasmic binding protein-like II"/>
    <property type="match status" value="1"/>
</dbReference>
<feature type="domain" description="HTH lysR-type" evidence="6">
    <location>
        <begin position="5"/>
        <end position="62"/>
    </location>
</feature>
<dbReference type="KEGG" id="hse:Hsero_2227"/>
<feature type="compositionally biased region" description="Basic and acidic residues" evidence="5">
    <location>
        <begin position="308"/>
        <end position="326"/>
    </location>
</feature>
<proteinExistence type="inferred from homology"/>
<dbReference type="STRING" id="757424.Hsero_2227"/>
<dbReference type="EMBL" id="CP002039">
    <property type="protein sequence ID" value="ADJ63726.1"/>
    <property type="molecule type" value="Genomic_DNA"/>
</dbReference>
<dbReference type="CDD" id="cd08440">
    <property type="entry name" value="PBP2_LTTR_like_4"/>
    <property type="match status" value="1"/>
</dbReference>
<dbReference type="InterPro" id="IPR005119">
    <property type="entry name" value="LysR_subst-bd"/>
</dbReference>
<evidence type="ECO:0000313" key="8">
    <source>
        <dbReference type="Proteomes" id="UP000000329"/>
    </source>
</evidence>
<dbReference type="InterPro" id="IPR036388">
    <property type="entry name" value="WH-like_DNA-bd_sf"/>
</dbReference>
<dbReference type="AlphaFoldDB" id="D8IU64"/>
<dbReference type="InterPro" id="IPR000847">
    <property type="entry name" value="LysR_HTH_N"/>
</dbReference>
<evidence type="ECO:0000256" key="1">
    <source>
        <dbReference type="ARBA" id="ARBA00009437"/>
    </source>
</evidence>
<evidence type="ECO:0000256" key="4">
    <source>
        <dbReference type="ARBA" id="ARBA00023163"/>
    </source>
</evidence>
<evidence type="ECO:0000256" key="3">
    <source>
        <dbReference type="ARBA" id="ARBA00023125"/>
    </source>
</evidence>
<dbReference type="PRINTS" id="PR00039">
    <property type="entry name" value="HTHLYSR"/>
</dbReference>
<sequence length="335" mass="36469">MQTNISTRLLQAFLALADCRHFGHAAQRCHVSQSAFSAMIQKIEAAAGARLFERDTRNVTLTPEGELFVQVARQLVSDIEAAFSDMSDYVARRKGRVAIAALPSLAAGWLPPVLADYRQRYPGVTVELFDAISDQCLDLLRHGKVDIALTAPGPNLLEFDTRPLCSDPFYLVCRKDHKLASKRRIKVPQLAGCEMIHLARSTSVRQHLDAVLRPGGVIHTGLEVEHLATVAALIESGLGVSVVPELTLFQFRLPNLVAIPLDAPELKRPLLIVTPKERSLSVAAQGLLELVEGKAKAETETEAAVAGKRQESGRRASSPKTKEKAPRQGAGRGRS</sequence>
<dbReference type="Proteomes" id="UP000000329">
    <property type="component" value="Chromosome"/>
</dbReference>
<comment type="similarity">
    <text evidence="1">Belongs to the LysR transcriptional regulatory family.</text>
</comment>
<gene>
    <name evidence="7" type="ordered locus">Hsero_2227</name>
</gene>
<dbReference type="eggNOG" id="COG0583">
    <property type="taxonomic scope" value="Bacteria"/>
</dbReference>
<dbReference type="GeneID" id="29391076"/>
<dbReference type="Pfam" id="PF03466">
    <property type="entry name" value="LysR_substrate"/>
    <property type="match status" value="1"/>
</dbReference>
<dbReference type="PROSITE" id="PS50931">
    <property type="entry name" value="HTH_LYSR"/>
    <property type="match status" value="1"/>
</dbReference>
<protein>
    <submittedName>
        <fullName evidence="7">LysR family transcription regulator protein</fullName>
    </submittedName>
</protein>
<dbReference type="InterPro" id="IPR050950">
    <property type="entry name" value="HTH-type_LysR_regulators"/>
</dbReference>
<dbReference type="GO" id="GO:0003677">
    <property type="term" value="F:DNA binding"/>
    <property type="evidence" value="ECO:0007669"/>
    <property type="project" value="UniProtKB-KW"/>
</dbReference>
<dbReference type="HOGENOM" id="CLU_039613_6_0_4"/>
<evidence type="ECO:0000256" key="2">
    <source>
        <dbReference type="ARBA" id="ARBA00023015"/>
    </source>
</evidence>
<dbReference type="GO" id="GO:0003700">
    <property type="term" value="F:DNA-binding transcription factor activity"/>
    <property type="evidence" value="ECO:0007669"/>
    <property type="project" value="InterPro"/>
</dbReference>
<accession>D8IU64</accession>
<dbReference type="PANTHER" id="PTHR30419:SF8">
    <property type="entry name" value="NITROGEN ASSIMILATION TRANSCRIPTIONAL ACTIVATOR-RELATED"/>
    <property type="match status" value="1"/>
</dbReference>
<dbReference type="FunFam" id="1.10.10.10:FF:000001">
    <property type="entry name" value="LysR family transcriptional regulator"/>
    <property type="match status" value="1"/>
</dbReference>
<reference evidence="7 8" key="1">
    <citation type="submission" date="2010-04" db="EMBL/GenBank/DDBJ databases">
        <title>The genome of Herbaspirillum seropedicae SmR1, an endophytic, nitrogen-fixing, plant-growth promoting beta-Proteobacteria.</title>
        <authorList>
            <person name="Pedrosa F.O."/>
            <person name="Monteiro R.A."/>
            <person name="Wassem R."/>
            <person name="Cruz L.M."/>
            <person name="Ayub R.A."/>
            <person name="Colauto N.B."/>
            <person name="Fernandez M.A."/>
            <person name="Fungaro M.H.P."/>
            <person name="Grisard E.C."/>
            <person name="Hungria M."/>
            <person name="Madeira H.M.F."/>
            <person name="Nodari R.O."/>
            <person name="Osaku C.A."/>
            <person name="Petzl-Erler M.L."/>
            <person name="Terenzi H."/>
            <person name="Vieira L.G.E."/>
            <person name="Almeida M.I.M."/>
            <person name="Alves L.R."/>
            <person name="Arantes O.M.N."/>
            <person name="Balsanelli E."/>
            <person name="Barcellos F.G."/>
            <person name="Baura V.A."/>
            <person name="Binde D.R."/>
            <person name="Campo R.J."/>
            <person name="Chubatsu L.S."/>
            <person name="Chueire L.M.O."/>
            <person name="Ciferri R.R."/>
            <person name="Correa L.C."/>
            <person name="da Conceicao Silva J.L."/>
            <person name="Dabul A.N.G."/>
            <person name="Dambros B.P."/>
            <person name="Faoro H."/>
            <person name="Favetti A."/>
            <person name="Friedermann G."/>
            <person name="Furlaneto M.C."/>
            <person name="Gasques L.S."/>
            <person name="Gimenes C.C.T."/>
            <person name="Gioppo N.M.R."/>
            <person name="Glienke-Blanco C."/>
            <person name="Godoy L.P."/>
            <person name="Guerra M.P."/>
            <person name="Karp S."/>
            <person name="Kava-Cordeiro V."/>
            <person name="Margarido V.P."/>
            <person name="Mathioni S.M."/>
            <person name="Menck-Soares M.A."/>
            <person name="Murace N.K."/>
            <person name="Nicolas M.F."/>
            <person name="Oliveira C.E.C."/>
            <person name="Pagnan N.A.B."/>
            <person name="Pamphile J.A."/>
            <person name="Patussi E.V."/>
            <person name="Pereira L.F.P."/>
            <person name="Pereira-Ferrari L."/>
            <person name="Pinto F.G.S."/>
            <person name="Precoma C."/>
            <person name="Prioli A.J."/>
            <person name="Prioli S.M.A.P."/>
            <person name="Raittz R.T."/>
            <person name="Ramos H.J.O."/>
            <person name="Ribeiro E.M.S.F."/>
            <person name="Rigo L.U."/>
            <person name="Rocha C.L.M.S.C."/>
            <person name="Rocha S.N."/>
            <person name="Santos K."/>
            <person name="Satori D."/>
            <person name="Silva A.G."/>
            <person name="Simao R.C.G."/>
            <person name="Soares M.A.M."/>
            <person name="Souza E.M."/>
            <person name="Steffens M.B.R."/>
            <person name="Steindel M."/>
            <person name="Tadra-Sfeir M.Z."/>
            <person name="Takahashi E.K."/>
            <person name="Torres R.A."/>
            <person name="Valle J.S."/>
            <person name="Vernal J.I."/>
            <person name="Vilas-Boas L.A."/>
            <person name="Watanabe M.A.E."/>
            <person name="Weiss V.A."/>
            <person name="Yates M.A."/>
            <person name="Souza E.M."/>
        </authorList>
    </citation>
    <scope>NUCLEOTIDE SEQUENCE [LARGE SCALE GENOMIC DNA]</scope>
    <source>
        <strain evidence="7 8">SmR1</strain>
    </source>
</reference>
<evidence type="ECO:0000259" key="6">
    <source>
        <dbReference type="PROSITE" id="PS50931"/>
    </source>
</evidence>
<evidence type="ECO:0000313" key="7">
    <source>
        <dbReference type="EMBL" id="ADJ63726.1"/>
    </source>
</evidence>
<dbReference type="RefSeq" id="WP_013234205.1">
    <property type="nucleotide sequence ID" value="NC_014323.1"/>
</dbReference>
<dbReference type="InterPro" id="IPR036390">
    <property type="entry name" value="WH_DNA-bd_sf"/>
</dbReference>
<dbReference type="GO" id="GO:0005829">
    <property type="term" value="C:cytosol"/>
    <property type="evidence" value="ECO:0007669"/>
    <property type="project" value="TreeGrafter"/>
</dbReference>
<keyword evidence="3" id="KW-0238">DNA-binding</keyword>
<keyword evidence="8" id="KW-1185">Reference proteome</keyword>
<name>D8IU64_HERSS</name>